<dbReference type="Proteomes" id="UP000787635">
    <property type="component" value="Unassembled WGS sequence"/>
</dbReference>
<dbReference type="SMART" id="SM00382">
    <property type="entry name" value="AAA"/>
    <property type="match status" value="1"/>
</dbReference>
<reference evidence="7 8" key="1">
    <citation type="submission" date="2020-03" db="EMBL/GenBank/DDBJ databases">
        <title>Roseomonas selenitidurans sp. nov. isolated from urban soil.</title>
        <authorList>
            <person name="Liu H."/>
        </authorList>
    </citation>
    <scope>NUCLEOTIDE SEQUENCE [LARGE SCALE GENOMIC DNA]</scope>
    <source>
        <strain evidence="7 8">BU-1</strain>
    </source>
</reference>
<name>A0ABX1ED60_9PROT</name>
<keyword evidence="3" id="KW-0547">Nucleotide-binding</keyword>
<dbReference type="PANTHER" id="PTHR43820:SF2">
    <property type="entry name" value="ABC TRANSPORTER ATP-BINDING PROTEIN"/>
    <property type="match status" value="1"/>
</dbReference>
<evidence type="ECO:0000256" key="3">
    <source>
        <dbReference type="ARBA" id="ARBA00022741"/>
    </source>
</evidence>
<dbReference type="SUPFAM" id="SSF52540">
    <property type="entry name" value="P-loop containing nucleoside triphosphate hydrolases"/>
    <property type="match status" value="1"/>
</dbReference>
<keyword evidence="4 7" id="KW-0067">ATP-binding</keyword>
<dbReference type="PROSITE" id="PS00211">
    <property type="entry name" value="ABC_TRANSPORTER_1"/>
    <property type="match status" value="1"/>
</dbReference>
<keyword evidence="5" id="KW-0029">Amino-acid transport</keyword>
<dbReference type="Pfam" id="PF00005">
    <property type="entry name" value="ABC_tran"/>
    <property type="match status" value="1"/>
</dbReference>
<protein>
    <submittedName>
        <fullName evidence="7">ABC transporter ATP-binding protein</fullName>
    </submittedName>
</protein>
<gene>
    <name evidence="7" type="ORF">HEQ75_22740</name>
</gene>
<dbReference type="InterPro" id="IPR003593">
    <property type="entry name" value="AAA+_ATPase"/>
</dbReference>
<comment type="similarity">
    <text evidence="1">Belongs to the ABC transporter superfamily.</text>
</comment>
<evidence type="ECO:0000256" key="4">
    <source>
        <dbReference type="ARBA" id="ARBA00022840"/>
    </source>
</evidence>
<dbReference type="PANTHER" id="PTHR43820">
    <property type="entry name" value="HIGH-AFFINITY BRANCHED-CHAIN AMINO ACID TRANSPORT ATP-BINDING PROTEIN LIVF"/>
    <property type="match status" value="1"/>
</dbReference>
<keyword evidence="2" id="KW-0813">Transport</keyword>
<evidence type="ECO:0000256" key="1">
    <source>
        <dbReference type="ARBA" id="ARBA00005417"/>
    </source>
</evidence>
<feature type="domain" description="ABC transporter" evidence="6">
    <location>
        <begin position="2"/>
        <end position="238"/>
    </location>
</feature>
<dbReference type="Gene3D" id="3.40.50.300">
    <property type="entry name" value="P-loop containing nucleotide triphosphate hydrolases"/>
    <property type="match status" value="1"/>
</dbReference>
<keyword evidence="8" id="KW-1185">Reference proteome</keyword>
<dbReference type="InterPro" id="IPR003439">
    <property type="entry name" value="ABC_transporter-like_ATP-bd"/>
</dbReference>
<dbReference type="InterPro" id="IPR052156">
    <property type="entry name" value="BCAA_Transport_ATP-bd_LivF"/>
</dbReference>
<dbReference type="CDD" id="cd03224">
    <property type="entry name" value="ABC_TM1139_LivF_branched"/>
    <property type="match status" value="1"/>
</dbReference>
<comment type="caution">
    <text evidence="7">The sequence shown here is derived from an EMBL/GenBank/DDBJ whole genome shotgun (WGS) entry which is preliminary data.</text>
</comment>
<proteinExistence type="inferred from homology"/>
<dbReference type="InterPro" id="IPR017871">
    <property type="entry name" value="ABC_transporter-like_CS"/>
</dbReference>
<dbReference type="EMBL" id="JAAVNE010000051">
    <property type="protein sequence ID" value="NKC33698.1"/>
    <property type="molecule type" value="Genomic_DNA"/>
</dbReference>
<organism evidence="7 8">
    <name type="scientific">Falsiroseomonas selenitidurans</name>
    <dbReference type="NCBI Taxonomy" id="2716335"/>
    <lineage>
        <taxon>Bacteria</taxon>
        <taxon>Pseudomonadati</taxon>
        <taxon>Pseudomonadota</taxon>
        <taxon>Alphaproteobacteria</taxon>
        <taxon>Acetobacterales</taxon>
        <taxon>Roseomonadaceae</taxon>
        <taxon>Falsiroseomonas</taxon>
    </lineage>
</organism>
<dbReference type="GO" id="GO:0005524">
    <property type="term" value="F:ATP binding"/>
    <property type="evidence" value="ECO:0007669"/>
    <property type="project" value="UniProtKB-KW"/>
</dbReference>
<sequence length="238" mass="25486">MLKLEGVTAGYGGSQVLFGIELEIRVGEVVTLLGRNGMGKTTTVRAIMGLLPSLGGRIWGGEIVLHGRAVAGLPAHRVARQGLGLVPEGRQVFPTLTVEENLLATAAQRGAGAPRWTLEAVYAFFPRLRERRRNPGAKLSGGEQQMVAIGRALMTNPRLLILDEATEGLAPLIRAEIWQVLAQLKAEGQAILLIDKNLAAVTRLADRHVVIEKGRTVWTGDSAALAAAPAVTERHLHL</sequence>
<dbReference type="RefSeq" id="WP_168034421.1">
    <property type="nucleotide sequence ID" value="NZ_JAAVNE010000051.1"/>
</dbReference>
<accession>A0ABX1ED60</accession>
<evidence type="ECO:0000313" key="7">
    <source>
        <dbReference type="EMBL" id="NKC33698.1"/>
    </source>
</evidence>
<evidence type="ECO:0000256" key="2">
    <source>
        <dbReference type="ARBA" id="ARBA00022448"/>
    </source>
</evidence>
<evidence type="ECO:0000259" key="6">
    <source>
        <dbReference type="PROSITE" id="PS50893"/>
    </source>
</evidence>
<dbReference type="InterPro" id="IPR027417">
    <property type="entry name" value="P-loop_NTPase"/>
</dbReference>
<evidence type="ECO:0000313" key="8">
    <source>
        <dbReference type="Proteomes" id="UP000787635"/>
    </source>
</evidence>
<dbReference type="PROSITE" id="PS50893">
    <property type="entry name" value="ABC_TRANSPORTER_2"/>
    <property type="match status" value="1"/>
</dbReference>
<evidence type="ECO:0000256" key="5">
    <source>
        <dbReference type="ARBA" id="ARBA00022970"/>
    </source>
</evidence>